<dbReference type="PROSITE" id="PS50850">
    <property type="entry name" value="MFS"/>
    <property type="match status" value="1"/>
</dbReference>
<feature type="transmembrane region" description="Helical" evidence="6">
    <location>
        <begin position="92"/>
        <end position="116"/>
    </location>
</feature>
<feature type="transmembrane region" description="Helical" evidence="6">
    <location>
        <begin position="202"/>
        <end position="220"/>
    </location>
</feature>
<keyword evidence="4 6" id="KW-1133">Transmembrane helix</keyword>
<dbReference type="RefSeq" id="WP_087925132.1">
    <property type="nucleotide sequence ID" value="NZ_CP021744.1"/>
</dbReference>
<evidence type="ECO:0000256" key="5">
    <source>
        <dbReference type="ARBA" id="ARBA00023136"/>
    </source>
</evidence>
<feature type="transmembrane region" description="Helical" evidence="6">
    <location>
        <begin position="254"/>
        <end position="276"/>
    </location>
</feature>
<evidence type="ECO:0000256" key="3">
    <source>
        <dbReference type="ARBA" id="ARBA00022692"/>
    </source>
</evidence>
<protein>
    <submittedName>
        <fullName evidence="8">MFS transporter</fullName>
    </submittedName>
</protein>
<dbReference type="KEGG" id="salj:SMD11_0854"/>
<keyword evidence="5 6" id="KW-0472">Membrane</keyword>
<dbReference type="Gene3D" id="1.20.1250.20">
    <property type="entry name" value="MFS general substrate transporter like domains"/>
    <property type="match status" value="1"/>
</dbReference>
<dbReference type="InterPro" id="IPR020846">
    <property type="entry name" value="MFS_dom"/>
</dbReference>
<evidence type="ECO:0000256" key="4">
    <source>
        <dbReference type="ARBA" id="ARBA00022989"/>
    </source>
</evidence>
<dbReference type="GO" id="GO:0005886">
    <property type="term" value="C:plasma membrane"/>
    <property type="evidence" value="ECO:0007669"/>
    <property type="project" value="UniProtKB-SubCell"/>
</dbReference>
<feature type="transmembrane region" description="Helical" evidence="6">
    <location>
        <begin position="172"/>
        <end position="190"/>
    </location>
</feature>
<evidence type="ECO:0000259" key="7">
    <source>
        <dbReference type="PROSITE" id="PS50850"/>
    </source>
</evidence>
<proteinExistence type="predicted"/>
<keyword evidence="3 6" id="KW-0812">Transmembrane</keyword>
<feature type="transmembrane region" description="Helical" evidence="6">
    <location>
        <begin position="65"/>
        <end position="85"/>
    </location>
</feature>
<feature type="domain" description="Major facilitator superfamily (MFS) profile" evidence="7">
    <location>
        <begin position="25"/>
        <end position="410"/>
    </location>
</feature>
<gene>
    <name evidence="8" type="ORF">SMD11_0854</name>
</gene>
<feature type="transmembrane region" description="Helical" evidence="6">
    <location>
        <begin position="351"/>
        <end position="374"/>
    </location>
</feature>
<reference evidence="8 9" key="1">
    <citation type="submission" date="2017-06" db="EMBL/GenBank/DDBJ databases">
        <title>Streptomyces albireticuli Genome sequencing and assembly.</title>
        <authorList>
            <person name="Wang Y."/>
            <person name="Du B."/>
            <person name="Ding Y."/>
            <person name="Liu H."/>
            <person name="Hou Q."/>
            <person name="Liu K."/>
            <person name="Yao L."/>
            <person name="Wang C."/>
        </authorList>
    </citation>
    <scope>NUCLEOTIDE SEQUENCE [LARGE SCALE GENOMIC DNA]</scope>
    <source>
        <strain evidence="8 9">MDJK11</strain>
    </source>
</reference>
<feature type="transmembrane region" description="Helical" evidence="6">
    <location>
        <begin position="147"/>
        <end position="166"/>
    </location>
</feature>
<dbReference type="GO" id="GO:0022857">
    <property type="term" value="F:transmembrane transporter activity"/>
    <property type="evidence" value="ECO:0007669"/>
    <property type="project" value="InterPro"/>
</dbReference>
<dbReference type="EMBL" id="CP021744">
    <property type="protein sequence ID" value="ARZ66520.1"/>
    <property type="molecule type" value="Genomic_DNA"/>
</dbReference>
<evidence type="ECO:0000256" key="2">
    <source>
        <dbReference type="ARBA" id="ARBA00022448"/>
    </source>
</evidence>
<feature type="transmembrane region" description="Helical" evidence="6">
    <location>
        <begin position="327"/>
        <end position="345"/>
    </location>
</feature>
<dbReference type="PANTHER" id="PTHR23501:SF191">
    <property type="entry name" value="VACUOLAR BASIC AMINO ACID TRANSPORTER 4"/>
    <property type="match status" value="1"/>
</dbReference>
<dbReference type="SUPFAM" id="SSF103473">
    <property type="entry name" value="MFS general substrate transporter"/>
    <property type="match status" value="1"/>
</dbReference>
<evidence type="ECO:0000256" key="1">
    <source>
        <dbReference type="ARBA" id="ARBA00004429"/>
    </source>
</evidence>
<keyword evidence="2" id="KW-0813">Transport</keyword>
<dbReference type="InterPro" id="IPR036259">
    <property type="entry name" value="MFS_trans_sf"/>
</dbReference>
<evidence type="ECO:0000313" key="8">
    <source>
        <dbReference type="EMBL" id="ARZ66520.1"/>
    </source>
</evidence>
<dbReference type="AlphaFoldDB" id="A0A1Z2KWV9"/>
<organism evidence="8 9">
    <name type="scientific">Streptomyces albireticuli</name>
    <dbReference type="NCBI Taxonomy" id="1940"/>
    <lineage>
        <taxon>Bacteria</taxon>
        <taxon>Bacillati</taxon>
        <taxon>Actinomycetota</taxon>
        <taxon>Actinomycetes</taxon>
        <taxon>Kitasatosporales</taxon>
        <taxon>Streptomycetaceae</taxon>
        <taxon>Streptomyces</taxon>
    </lineage>
</organism>
<dbReference type="Pfam" id="PF07690">
    <property type="entry name" value="MFS_1"/>
    <property type="match status" value="1"/>
</dbReference>
<feature type="transmembrane region" description="Helical" evidence="6">
    <location>
        <begin position="28"/>
        <end position="53"/>
    </location>
</feature>
<accession>A0A1Z2KWV9</accession>
<evidence type="ECO:0000256" key="6">
    <source>
        <dbReference type="SAM" id="Phobius"/>
    </source>
</evidence>
<evidence type="ECO:0000313" key="9">
    <source>
        <dbReference type="Proteomes" id="UP000195755"/>
    </source>
</evidence>
<dbReference type="InterPro" id="IPR011701">
    <property type="entry name" value="MFS"/>
</dbReference>
<feature type="transmembrane region" description="Helical" evidence="6">
    <location>
        <begin position="296"/>
        <end position="315"/>
    </location>
</feature>
<dbReference type="Proteomes" id="UP000195755">
    <property type="component" value="Chromosome"/>
</dbReference>
<dbReference type="PANTHER" id="PTHR23501">
    <property type="entry name" value="MAJOR FACILITATOR SUPERFAMILY"/>
    <property type="match status" value="1"/>
</dbReference>
<sequence>MSDQLVAEPATASAPPRTVEAPAGRVPVLWLALLAAPIAMGANAPVLILPGMADSLGVPTSTATWLVTVFAWAMTVGSPLCAGLIRQRGLRPALLVSAAAVVAGTAVVTTAPWLPLALTGRAVQAVGGAGLVAVAMNLAGSTRRMGVITAGFGVLGASGPLLGSLLADAVSWRLALTLSAVSLLATPVVWRYTRRTRPATTTFDATGAGLVVALASALVLVPTAPLTAALTALAVAVPLVLHTRRHPDGFVPAVLLRSPAFIGSALLACAFSTSYFSLLFSLPRLIAQRTPWSTDAIGTGQLVALLVGSALSWLLSAASGRLGHRTVLTVLITLGALAPLTAALATWGPLLLLTATVAVLVSTGGNAVLSVRAAKDAPDHQRPTAIGLFVLCYQLGGALGPALAALLVLK</sequence>
<name>A0A1Z2KWV9_9ACTN</name>
<dbReference type="OrthoDB" id="3679026at2"/>
<comment type="subcellular location">
    <subcellularLocation>
        <location evidence="1">Cell inner membrane</location>
        <topology evidence="1">Multi-pass membrane protein</topology>
    </subcellularLocation>
</comment>
<feature type="transmembrane region" description="Helical" evidence="6">
    <location>
        <begin position="386"/>
        <end position="409"/>
    </location>
</feature>